<proteinExistence type="predicted"/>
<comment type="caution">
    <text evidence="2">The sequence shown here is derived from an EMBL/GenBank/DDBJ whole genome shotgun (WGS) entry which is preliminary data.</text>
</comment>
<reference evidence="2 3" key="1">
    <citation type="submission" date="2019-11" db="EMBL/GenBank/DDBJ databases">
        <title>Isolation of a new High Light Tolerant Cyanobacteria.</title>
        <authorList>
            <person name="Dobson Z."/>
            <person name="Vaughn N."/>
            <person name="Vaughn M."/>
            <person name="Fromme P."/>
            <person name="Mazor Y."/>
        </authorList>
    </citation>
    <scope>NUCLEOTIDE SEQUENCE [LARGE SCALE GENOMIC DNA]</scope>
    <source>
        <strain evidence="2 3">0216</strain>
    </source>
</reference>
<protein>
    <recommendedName>
        <fullName evidence="1">DDH domain-containing protein</fullName>
    </recommendedName>
</protein>
<dbReference type="AlphaFoldDB" id="A0A844GQN1"/>
<feature type="domain" description="DDH" evidence="1">
    <location>
        <begin position="93"/>
        <end position="221"/>
    </location>
</feature>
<dbReference type="Pfam" id="PF01368">
    <property type="entry name" value="DHH"/>
    <property type="match status" value="1"/>
</dbReference>
<evidence type="ECO:0000259" key="1">
    <source>
        <dbReference type="Pfam" id="PF01368"/>
    </source>
</evidence>
<evidence type="ECO:0000313" key="2">
    <source>
        <dbReference type="EMBL" id="MTF38210.1"/>
    </source>
</evidence>
<dbReference type="InterPro" id="IPR001667">
    <property type="entry name" value="DDH_dom"/>
</dbReference>
<dbReference type="Gene3D" id="3.90.1640.30">
    <property type="match status" value="1"/>
</dbReference>
<sequence length="799" mass="93570">MYKSSNLWCFNPDENIPDDFFIQVNNIVNNQQQNQLKDIKYLALLLWKRNIRTKQDLEHFFNPQYIHDNNSIFAQEIDVAVARLINGSEKQEKIIIWGDYSCDSIITTTILFTGLKNIFRAEDNQLSYYFSPRNYPKFGLNSSEIKNLADKGYKLIICAGMGSNNYQEINYANSLGLDIIIVDNTFLSVDKPPVCAWLNPHFLPKHHPDYSLSGGAFGVVAPSVIAFFLIKKLFSRLSENINLNNLLLLIALDLLQGKYDLWGNNRYLLLKGINLLKKEHNFGTQLLIEVCKRNGYHPLNTYQGISDKFNTLIGMYSNPENIINIITNEDKNKNSAYINKIEKAYFSYQDLNYTYLQYIHKQVNLLDLSNHKYLIFKGNKWNVNIINLVAKNTYNLYKLPVIILSNYDQDNIFYGFIYGFFSEYWEQVFSQKDWIIDYKLSSDGFSFFILEENITILTELISQKINNNIYHNSQTINIDLVLTIFDLNNILFQQIGIIEPYSINNPPVNIMLKNCNVNNLFEKKYDKFKGKSQNYTRDLTLEFWIEDDSCDIPFKAIWWGAKKDNLEKDKTYDIISTIEYQYHFKSTEKIYYLRVIDLKPSNSSNRFYVKNNYISILDYRQTKKTDELANINGKIIDKCPLKWSEINRSYQDEIAEGAATPNAQSTASSKPYKSSLILAYNHPSEKELEELWHQFLTIIKLSLQGKKSVNKESLLETLCISDLSLNKICHILPLIGVSFRIQQEEIIFSKMRETFPPENYLEAKQNFQDIISQEYLQKEYFYKVKVEKIKEYLDFQKHI</sequence>
<gene>
    <name evidence="2" type="ORF">GGC33_04660</name>
</gene>
<dbReference type="InterPro" id="IPR038763">
    <property type="entry name" value="DHH_sf"/>
</dbReference>
<dbReference type="GO" id="GO:0004527">
    <property type="term" value="F:exonuclease activity"/>
    <property type="evidence" value="ECO:0007669"/>
    <property type="project" value="UniProtKB-KW"/>
</dbReference>
<dbReference type="PANTHER" id="PTHR30255:SF2">
    <property type="entry name" value="SINGLE-STRANDED-DNA-SPECIFIC EXONUCLEASE RECJ"/>
    <property type="match status" value="1"/>
</dbReference>
<accession>A0A844GQN1</accession>
<dbReference type="SUPFAM" id="SSF64182">
    <property type="entry name" value="DHH phosphoesterases"/>
    <property type="match status" value="1"/>
</dbReference>
<dbReference type="RefSeq" id="WP_155083084.1">
    <property type="nucleotide sequence ID" value="NZ_WMIA01000003.1"/>
</dbReference>
<dbReference type="Proteomes" id="UP000437131">
    <property type="component" value="Unassembled WGS sequence"/>
</dbReference>
<dbReference type="EMBL" id="WMIA01000003">
    <property type="protein sequence ID" value="MTF38210.1"/>
    <property type="molecule type" value="Genomic_DNA"/>
</dbReference>
<name>A0A844GQN1_9CHRO</name>
<evidence type="ECO:0000313" key="3">
    <source>
        <dbReference type="Proteomes" id="UP000437131"/>
    </source>
</evidence>
<dbReference type="InterPro" id="IPR051673">
    <property type="entry name" value="SSDNA_exonuclease_RecJ"/>
</dbReference>
<dbReference type="PANTHER" id="PTHR30255">
    <property type="entry name" value="SINGLE-STRANDED-DNA-SPECIFIC EXONUCLEASE RECJ"/>
    <property type="match status" value="1"/>
</dbReference>
<dbReference type="Gene3D" id="2.40.50.460">
    <property type="match status" value="1"/>
</dbReference>
<organism evidence="2 3">
    <name type="scientific">Cyanobacterium aponinum 0216</name>
    <dbReference type="NCBI Taxonomy" id="2676140"/>
    <lineage>
        <taxon>Bacteria</taxon>
        <taxon>Bacillati</taxon>
        <taxon>Cyanobacteriota</taxon>
        <taxon>Cyanophyceae</taxon>
        <taxon>Oscillatoriophycideae</taxon>
        <taxon>Chroococcales</taxon>
        <taxon>Geminocystaceae</taxon>
        <taxon>Cyanobacterium</taxon>
    </lineage>
</organism>